<keyword evidence="2" id="KW-1185">Reference proteome</keyword>
<protein>
    <recommendedName>
        <fullName evidence="3">WD40-like Beta Propeller Repeat</fullName>
    </recommendedName>
</protein>
<dbReference type="Pfam" id="PF07676">
    <property type="entry name" value="PD40"/>
    <property type="match status" value="2"/>
</dbReference>
<dbReference type="InterPro" id="IPR011042">
    <property type="entry name" value="6-blade_b-propeller_TolB-like"/>
</dbReference>
<accession>A0ABT3EGU1</accession>
<organism evidence="1 2">
    <name type="scientific">Flavobacterium lacisediminis</name>
    <dbReference type="NCBI Taxonomy" id="2989705"/>
    <lineage>
        <taxon>Bacteria</taxon>
        <taxon>Pseudomonadati</taxon>
        <taxon>Bacteroidota</taxon>
        <taxon>Flavobacteriia</taxon>
        <taxon>Flavobacteriales</taxon>
        <taxon>Flavobacteriaceae</taxon>
        <taxon>Flavobacterium</taxon>
    </lineage>
</organism>
<dbReference type="Proteomes" id="UP001165677">
    <property type="component" value="Unassembled WGS sequence"/>
</dbReference>
<dbReference type="SUPFAM" id="SSF82171">
    <property type="entry name" value="DPP6 N-terminal domain-like"/>
    <property type="match status" value="1"/>
</dbReference>
<dbReference type="EMBL" id="JAPCIO010000003">
    <property type="protein sequence ID" value="MCW1147795.1"/>
    <property type="molecule type" value="Genomic_DNA"/>
</dbReference>
<dbReference type="Gene3D" id="2.120.10.30">
    <property type="entry name" value="TolB, C-terminal domain"/>
    <property type="match status" value="1"/>
</dbReference>
<evidence type="ECO:0000313" key="2">
    <source>
        <dbReference type="Proteomes" id="UP001165677"/>
    </source>
</evidence>
<gene>
    <name evidence="1" type="ORF">OJ995_06150</name>
</gene>
<evidence type="ECO:0000313" key="1">
    <source>
        <dbReference type="EMBL" id="MCW1147795.1"/>
    </source>
</evidence>
<reference evidence="1" key="1">
    <citation type="submission" date="2022-10" db="EMBL/GenBank/DDBJ databases">
        <title>Flavobacterium sp. nov., a bacterium isolated from lake sediment.</title>
        <authorList>
            <person name="Qu J.-H."/>
        </authorList>
    </citation>
    <scope>NUCLEOTIDE SEQUENCE</scope>
    <source>
        <strain evidence="1">TH16-21</strain>
    </source>
</reference>
<comment type="caution">
    <text evidence="1">The sequence shown here is derived from an EMBL/GenBank/DDBJ whole genome shotgun (WGS) entry which is preliminary data.</text>
</comment>
<proteinExistence type="predicted"/>
<dbReference type="InterPro" id="IPR011659">
    <property type="entry name" value="WD40"/>
</dbReference>
<dbReference type="RefSeq" id="WP_264368631.1">
    <property type="nucleotide sequence ID" value="NZ_JAPCIO010000003.1"/>
</dbReference>
<name>A0ABT3EGU1_9FLAO</name>
<sequence length="308" mass="35803">MRDFFKIIVITLISGFTFSQEQEKPIPAFDILKKYQNVRDFTISTTHDEIYFTIQNPSEERAVIAVIKKKKKRWSEPEMTSFSGNFRNIEPFLTQDGLRLYFASNRPIDDTTTKAKDYDIWYVERKDLKSKWSKPINVGAPVNSSNNEFYPCVTLNGNLYFTSDVIKTLGKDDILVCKWDGKQYTEPENLGMNINSTGYEFNAFVSPSEDFIIYTCYGRPDGLGSGDLYISYKNNKGNWDTAKNLGETINSKQMDYCPFYDTTTQTLYFTSKRMIAIDKTFTNLKEFETEISSYENGFSRIYKYQIKL</sequence>
<evidence type="ECO:0008006" key="3">
    <source>
        <dbReference type="Google" id="ProtNLM"/>
    </source>
</evidence>